<dbReference type="GO" id="GO:0007059">
    <property type="term" value="P:chromosome segregation"/>
    <property type="evidence" value="ECO:0007669"/>
    <property type="project" value="TreeGrafter"/>
</dbReference>
<comment type="subcellular location">
    <subcellularLocation>
        <location evidence="2">Chromosome</location>
    </subcellularLocation>
    <subcellularLocation>
        <location evidence="1">Nucleus</location>
    </subcellularLocation>
</comment>
<dbReference type="GO" id="GO:0000776">
    <property type="term" value="C:kinetochore"/>
    <property type="evidence" value="ECO:0007669"/>
    <property type="project" value="InterPro"/>
</dbReference>
<keyword evidence="9" id="KW-1185">Reference proteome</keyword>
<dbReference type="GO" id="GO:0005634">
    <property type="term" value="C:nucleus"/>
    <property type="evidence" value="ECO:0007669"/>
    <property type="project" value="UniProtKB-SubCell"/>
</dbReference>
<evidence type="ECO:0000256" key="1">
    <source>
        <dbReference type="ARBA" id="ARBA00004123"/>
    </source>
</evidence>
<feature type="domain" description="CENP-T/Histone H4 histone fold" evidence="7">
    <location>
        <begin position="119"/>
        <end position="184"/>
    </location>
</feature>
<dbReference type="SUPFAM" id="SSF47113">
    <property type="entry name" value="Histone-fold"/>
    <property type="match status" value="1"/>
</dbReference>
<evidence type="ECO:0000256" key="5">
    <source>
        <dbReference type="ARBA" id="ARBA00023242"/>
    </source>
</evidence>
<organism evidence="8 9">
    <name type="scientific">Linnemannia elongata AG-77</name>
    <dbReference type="NCBI Taxonomy" id="1314771"/>
    <lineage>
        <taxon>Eukaryota</taxon>
        <taxon>Fungi</taxon>
        <taxon>Fungi incertae sedis</taxon>
        <taxon>Mucoromycota</taxon>
        <taxon>Mortierellomycotina</taxon>
        <taxon>Mortierellomycetes</taxon>
        <taxon>Mortierellales</taxon>
        <taxon>Mortierellaceae</taxon>
        <taxon>Linnemannia</taxon>
    </lineage>
</organism>
<proteinExistence type="inferred from homology"/>
<evidence type="ECO:0000313" key="8">
    <source>
        <dbReference type="EMBL" id="OAQ31877.1"/>
    </source>
</evidence>
<evidence type="ECO:0000256" key="6">
    <source>
        <dbReference type="SAM" id="MobiDB-lite"/>
    </source>
</evidence>
<evidence type="ECO:0000256" key="2">
    <source>
        <dbReference type="ARBA" id="ARBA00004286"/>
    </source>
</evidence>
<dbReference type="InterPro" id="IPR009072">
    <property type="entry name" value="Histone-fold"/>
</dbReference>
<dbReference type="STRING" id="1314771.A0A197K2L0"/>
<dbReference type="GO" id="GO:0046982">
    <property type="term" value="F:protein heterodimerization activity"/>
    <property type="evidence" value="ECO:0007669"/>
    <property type="project" value="InterPro"/>
</dbReference>
<dbReference type="AlphaFoldDB" id="A0A197K2L0"/>
<accession>A0A197K2L0</accession>
<dbReference type="PANTHER" id="PTHR46904">
    <property type="entry name" value="CENTROMERE PROTEIN T"/>
    <property type="match status" value="1"/>
</dbReference>
<reference evidence="8 9" key="1">
    <citation type="submission" date="2016-05" db="EMBL/GenBank/DDBJ databases">
        <title>Genome sequencing reveals origins of a unique bacterial endosymbiosis in the earliest lineages of terrestrial Fungi.</title>
        <authorList>
            <consortium name="DOE Joint Genome Institute"/>
            <person name="Uehling J."/>
            <person name="Gryganskyi A."/>
            <person name="Hameed K."/>
            <person name="Tschaplinski T."/>
            <person name="Misztal P."/>
            <person name="Wu S."/>
            <person name="Desiro A."/>
            <person name="Vande Pol N."/>
            <person name="Du Z.-Y."/>
            <person name="Zienkiewicz A."/>
            <person name="Zienkiewicz K."/>
            <person name="Morin E."/>
            <person name="Tisserant E."/>
            <person name="Splivallo R."/>
            <person name="Hainaut M."/>
            <person name="Henrissat B."/>
            <person name="Ohm R."/>
            <person name="Kuo A."/>
            <person name="Yan J."/>
            <person name="Lipzen A."/>
            <person name="Nolan M."/>
            <person name="Labutti K."/>
            <person name="Barry K."/>
            <person name="Goldstein A."/>
            <person name="Labbe J."/>
            <person name="Schadt C."/>
            <person name="Tuskan G."/>
            <person name="Grigoriev I."/>
            <person name="Martin F."/>
            <person name="Vilgalys R."/>
            <person name="Bonito G."/>
        </authorList>
    </citation>
    <scope>NUCLEOTIDE SEQUENCE [LARGE SCALE GENOMIC DNA]</scope>
    <source>
        <strain evidence="8 9">AG-77</strain>
    </source>
</reference>
<dbReference type="GO" id="GO:0003677">
    <property type="term" value="F:DNA binding"/>
    <property type="evidence" value="ECO:0007669"/>
    <property type="project" value="InterPro"/>
</dbReference>
<dbReference type="GO" id="GO:0000278">
    <property type="term" value="P:mitotic cell cycle"/>
    <property type="evidence" value="ECO:0007669"/>
    <property type="project" value="TreeGrafter"/>
</dbReference>
<feature type="region of interest" description="Disordered" evidence="6">
    <location>
        <begin position="1"/>
        <end position="22"/>
    </location>
</feature>
<dbReference type="InterPro" id="IPR035425">
    <property type="entry name" value="CENP-T/H4_C"/>
</dbReference>
<keyword evidence="4" id="KW-0158">Chromosome</keyword>
<dbReference type="EMBL" id="KV442027">
    <property type="protein sequence ID" value="OAQ31877.1"/>
    <property type="molecule type" value="Genomic_DNA"/>
</dbReference>
<evidence type="ECO:0000259" key="7">
    <source>
        <dbReference type="Pfam" id="PF15511"/>
    </source>
</evidence>
<protein>
    <recommendedName>
        <fullName evidence="7">CENP-T/Histone H4 histone fold domain-containing protein</fullName>
    </recommendedName>
</protein>
<dbReference type="Pfam" id="PF15511">
    <property type="entry name" value="CENP-T_C"/>
    <property type="match status" value="1"/>
</dbReference>
<dbReference type="GO" id="GO:0051382">
    <property type="term" value="P:kinetochore assembly"/>
    <property type="evidence" value="ECO:0007669"/>
    <property type="project" value="InterPro"/>
</dbReference>
<dbReference type="CDD" id="cd22920">
    <property type="entry name" value="HFD_CENP-T"/>
    <property type="match status" value="1"/>
</dbReference>
<dbReference type="OrthoDB" id="10071681at2759"/>
<comment type="similarity">
    <text evidence="3">Belongs to the CENP-T/CNN1 family.</text>
</comment>
<evidence type="ECO:0000256" key="4">
    <source>
        <dbReference type="ARBA" id="ARBA00022454"/>
    </source>
</evidence>
<dbReference type="Gene3D" id="1.10.20.10">
    <property type="entry name" value="Histone, subunit A"/>
    <property type="match status" value="1"/>
</dbReference>
<dbReference type="PANTHER" id="PTHR46904:SF1">
    <property type="entry name" value="CENTROMERE PROTEIN T"/>
    <property type="match status" value="1"/>
</dbReference>
<evidence type="ECO:0000256" key="3">
    <source>
        <dbReference type="ARBA" id="ARBA00010137"/>
    </source>
</evidence>
<gene>
    <name evidence="8" type="ORF">K457DRAFT_337312</name>
</gene>
<name>A0A197K2L0_9FUNG</name>
<feature type="compositionally biased region" description="Low complexity" evidence="6">
    <location>
        <begin position="1"/>
        <end position="16"/>
    </location>
</feature>
<dbReference type="InterPro" id="IPR028255">
    <property type="entry name" value="CENP-T"/>
</dbReference>
<evidence type="ECO:0000313" key="9">
    <source>
        <dbReference type="Proteomes" id="UP000078512"/>
    </source>
</evidence>
<dbReference type="Proteomes" id="UP000078512">
    <property type="component" value="Unassembled WGS sequence"/>
</dbReference>
<keyword evidence="5" id="KW-0539">Nucleus</keyword>
<sequence length="196" mass="22785">MSMRRTMSSSRNTRSSMARRESSTLTIFPASWESCPTETSFEQVLLQSPGKLSDVHDQGLLFPLCQRRCRSSWCTRFPEQECPERPWMSFLKGKDLAHSSCFIRMIITRIRKLITNVIAATTRSHLFFEQASNDLAAYAGHAGRRTVDETDVELLMKRLRILHDKVSMESLLQRYLPRELRDKVLFPDDMPSARRR</sequence>